<feature type="transmembrane region" description="Helical" evidence="5">
    <location>
        <begin position="134"/>
        <end position="157"/>
    </location>
</feature>
<evidence type="ECO:0000313" key="7">
    <source>
        <dbReference type="EMBL" id="SUN35952.1"/>
    </source>
</evidence>
<feature type="transmembrane region" description="Helical" evidence="5">
    <location>
        <begin position="248"/>
        <end position="266"/>
    </location>
</feature>
<evidence type="ECO:0000259" key="6">
    <source>
        <dbReference type="Pfam" id="PF01061"/>
    </source>
</evidence>
<accession>A0A380JD88</accession>
<sequence length="272" mass="30888">MLAALRLSWYKCRHSLKDFLKVLVGIVIFEVLILFIEKKGFLSVFETTRMALFLLIFSSSLLVLVQNSIYISKERAILERDFFSILSRTGFALASLLFNAGYALVESMVFTLAYQGLSQWFDKDLPSKGLVFHSFTFEVILVSFLLFLASHYMALLISALVGESEISSVILAVIVGIAQFSLSGTILQLPKSIEKVQDFIFLGYGHKVFGATNKLREIPGMMAKYHVPIEKTALKHFQLSRGDMVQDFLILFTHALVYGLLFWLVLRFKKEK</sequence>
<name>A0A380JD88_STRDO</name>
<dbReference type="EMBL" id="UHFA01000002">
    <property type="protein sequence ID" value="SUN35952.1"/>
    <property type="molecule type" value="Genomic_DNA"/>
</dbReference>
<organism evidence="7 8">
    <name type="scientific">Streptococcus downei MFe28</name>
    <dbReference type="NCBI Taxonomy" id="764290"/>
    <lineage>
        <taxon>Bacteria</taxon>
        <taxon>Bacillati</taxon>
        <taxon>Bacillota</taxon>
        <taxon>Bacilli</taxon>
        <taxon>Lactobacillales</taxon>
        <taxon>Streptococcaceae</taxon>
        <taxon>Streptococcus</taxon>
    </lineage>
</organism>
<feature type="transmembrane region" description="Helical" evidence="5">
    <location>
        <begin position="20"/>
        <end position="36"/>
    </location>
</feature>
<keyword evidence="4 5" id="KW-0472">Membrane</keyword>
<keyword evidence="2 5" id="KW-0812">Transmembrane</keyword>
<proteinExistence type="predicted"/>
<dbReference type="OrthoDB" id="2233990at2"/>
<feature type="transmembrane region" description="Helical" evidence="5">
    <location>
        <begin position="48"/>
        <end position="70"/>
    </location>
</feature>
<evidence type="ECO:0000256" key="2">
    <source>
        <dbReference type="ARBA" id="ARBA00022692"/>
    </source>
</evidence>
<dbReference type="RefSeq" id="WP_003000456.1">
    <property type="nucleotide sequence ID" value="NZ_UHFA01000002.1"/>
</dbReference>
<evidence type="ECO:0000313" key="8">
    <source>
        <dbReference type="Proteomes" id="UP000254082"/>
    </source>
</evidence>
<keyword evidence="7" id="KW-0808">Transferase</keyword>
<feature type="domain" description="ABC-2 type transporter transmembrane" evidence="6">
    <location>
        <begin position="26"/>
        <end position="190"/>
    </location>
</feature>
<evidence type="ECO:0000256" key="5">
    <source>
        <dbReference type="SAM" id="Phobius"/>
    </source>
</evidence>
<keyword evidence="8" id="KW-1185">Reference proteome</keyword>
<keyword evidence="3 5" id="KW-1133">Transmembrane helix</keyword>
<evidence type="ECO:0000256" key="4">
    <source>
        <dbReference type="ARBA" id="ARBA00023136"/>
    </source>
</evidence>
<gene>
    <name evidence="7" type="ORF">NCTC11391_00991</name>
</gene>
<dbReference type="AlphaFoldDB" id="A0A380JD88"/>
<dbReference type="Pfam" id="PF01061">
    <property type="entry name" value="ABC2_membrane"/>
    <property type="match status" value="1"/>
</dbReference>
<dbReference type="GO" id="GO:0140359">
    <property type="term" value="F:ABC-type transporter activity"/>
    <property type="evidence" value="ECO:0007669"/>
    <property type="project" value="InterPro"/>
</dbReference>
<dbReference type="GO" id="GO:0016020">
    <property type="term" value="C:membrane"/>
    <property type="evidence" value="ECO:0007669"/>
    <property type="project" value="UniProtKB-SubCell"/>
</dbReference>
<dbReference type="GO" id="GO:0004674">
    <property type="term" value="F:protein serine/threonine kinase activity"/>
    <property type="evidence" value="ECO:0007669"/>
    <property type="project" value="UniProtKB-KW"/>
</dbReference>
<keyword evidence="7" id="KW-0723">Serine/threonine-protein kinase</keyword>
<feature type="transmembrane region" description="Helical" evidence="5">
    <location>
        <begin position="91"/>
        <end position="114"/>
    </location>
</feature>
<feature type="transmembrane region" description="Helical" evidence="5">
    <location>
        <begin position="169"/>
        <end position="189"/>
    </location>
</feature>
<protein>
    <submittedName>
        <fullName evidence="7">Putative serine/threonine protein kinase with FHA domain protein</fullName>
    </submittedName>
</protein>
<reference evidence="7 8" key="1">
    <citation type="submission" date="2018-06" db="EMBL/GenBank/DDBJ databases">
        <authorList>
            <consortium name="Pathogen Informatics"/>
            <person name="Doyle S."/>
        </authorList>
    </citation>
    <scope>NUCLEOTIDE SEQUENCE [LARGE SCALE GENOMIC DNA]</scope>
    <source>
        <strain evidence="8">NCTC 11391</strain>
    </source>
</reference>
<dbReference type="Proteomes" id="UP000254082">
    <property type="component" value="Unassembled WGS sequence"/>
</dbReference>
<comment type="subcellular location">
    <subcellularLocation>
        <location evidence="1">Membrane</location>
        <topology evidence="1">Multi-pass membrane protein</topology>
    </subcellularLocation>
</comment>
<evidence type="ECO:0000256" key="1">
    <source>
        <dbReference type="ARBA" id="ARBA00004141"/>
    </source>
</evidence>
<evidence type="ECO:0000256" key="3">
    <source>
        <dbReference type="ARBA" id="ARBA00022989"/>
    </source>
</evidence>
<dbReference type="InterPro" id="IPR013525">
    <property type="entry name" value="ABC2_TM"/>
</dbReference>
<keyword evidence="7" id="KW-0418">Kinase</keyword>